<dbReference type="GeneID" id="92771457"/>
<evidence type="ECO:0000256" key="1">
    <source>
        <dbReference type="ARBA" id="ARBA00004141"/>
    </source>
</evidence>
<gene>
    <name evidence="7" type="ORF">G6M46_10405</name>
</gene>
<accession>A0AA44J8T1</accession>
<keyword evidence="3 5" id="KW-1133">Transmembrane helix</keyword>
<name>A0AA44J8T1_AGRTU</name>
<evidence type="ECO:0000259" key="6">
    <source>
        <dbReference type="Pfam" id="PF04932"/>
    </source>
</evidence>
<feature type="transmembrane region" description="Helical" evidence="5">
    <location>
        <begin position="256"/>
        <end position="278"/>
    </location>
</feature>
<dbReference type="GO" id="GO:0016020">
    <property type="term" value="C:membrane"/>
    <property type="evidence" value="ECO:0007669"/>
    <property type="project" value="UniProtKB-SubCell"/>
</dbReference>
<evidence type="ECO:0000256" key="2">
    <source>
        <dbReference type="ARBA" id="ARBA00022692"/>
    </source>
</evidence>
<comment type="subcellular location">
    <subcellularLocation>
        <location evidence="1">Membrane</location>
        <topology evidence="1">Multi-pass membrane protein</topology>
    </subcellularLocation>
</comment>
<dbReference type="PANTHER" id="PTHR37422">
    <property type="entry name" value="TEICHURONIC ACID BIOSYNTHESIS PROTEIN TUAE"/>
    <property type="match status" value="1"/>
</dbReference>
<dbReference type="InterPro" id="IPR051533">
    <property type="entry name" value="WaaL-like"/>
</dbReference>
<feature type="transmembrane region" description="Helical" evidence="5">
    <location>
        <begin position="348"/>
        <end position="369"/>
    </location>
</feature>
<feature type="transmembrane region" description="Helical" evidence="5">
    <location>
        <begin position="139"/>
        <end position="161"/>
    </location>
</feature>
<dbReference type="AlphaFoldDB" id="A0AA44J8T1"/>
<dbReference type="EMBL" id="JAAMAY010000016">
    <property type="protein sequence ID" value="NTC28571.1"/>
    <property type="molecule type" value="Genomic_DNA"/>
</dbReference>
<feature type="domain" description="O-antigen ligase-related" evidence="6">
    <location>
        <begin position="217"/>
        <end position="361"/>
    </location>
</feature>
<dbReference type="RefSeq" id="WP_019565136.1">
    <property type="nucleotide sequence ID" value="NZ_CP011246.1"/>
</dbReference>
<feature type="transmembrane region" description="Helical" evidence="5">
    <location>
        <begin position="20"/>
        <end position="39"/>
    </location>
</feature>
<feature type="transmembrane region" description="Helical" evidence="5">
    <location>
        <begin position="209"/>
        <end position="226"/>
    </location>
</feature>
<proteinExistence type="predicted"/>
<comment type="caution">
    <text evidence="7">The sequence shown here is derived from an EMBL/GenBank/DDBJ whole genome shotgun (WGS) entry which is preliminary data.</text>
</comment>
<keyword evidence="7" id="KW-0436">Ligase</keyword>
<dbReference type="GO" id="GO:0016874">
    <property type="term" value="F:ligase activity"/>
    <property type="evidence" value="ECO:0007669"/>
    <property type="project" value="UniProtKB-KW"/>
</dbReference>
<keyword evidence="2 5" id="KW-0812">Transmembrane</keyword>
<dbReference type="KEGG" id="atf:Ach5_22360"/>
<dbReference type="PANTHER" id="PTHR37422:SF21">
    <property type="entry name" value="EXOQ-LIKE PROTEIN"/>
    <property type="match status" value="1"/>
</dbReference>
<evidence type="ECO:0000256" key="5">
    <source>
        <dbReference type="SAM" id="Phobius"/>
    </source>
</evidence>
<dbReference type="InterPro" id="IPR007016">
    <property type="entry name" value="O-antigen_ligase-rel_domated"/>
</dbReference>
<dbReference type="Proteomes" id="UP000702952">
    <property type="component" value="Unassembled WGS sequence"/>
</dbReference>
<feature type="transmembrane region" description="Helical" evidence="5">
    <location>
        <begin position="59"/>
        <end position="77"/>
    </location>
</feature>
<feature type="transmembrane region" description="Helical" evidence="5">
    <location>
        <begin position="84"/>
        <end position="101"/>
    </location>
</feature>
<dbReference type="Pfam" id="PF04932">
    <property type="entry name" value="Wzy_C"/>
    <property type="match status" value="1"/>
</dbReference>
<keyword evidence="4 5" id="KW-0472">Membrane</keyword>
<evidence type="ECO:0000313" key="7">
    <source>
        <dbReference type="EMBL" id="NTC28571.1"/>
    </source>
</evidence>
<evidence type="ECO:0000313" key="8">
    <source>
        <dbReference type="Proteomes" id="UP000702952"/>
    </source>
</evidence>
<evidence type="ECO:0000256" key="4">
    <source>
        <dbReference type="ARBA" id="ARBA00023136"/>
    </source>
</evidence>
<reference evidence="7" key="1">
    <citation type="journal article" date="2020" name="Science">
        <title>Unexpected conservation and global transmission of agrobacterial virulence plasmids.</title>
        <authorList>
            <person name="Weisberg A.J."/>
            <person name="Davis E.W. 2nd"/>
            <person name="Tabima J."/>
            <person name="Belcher M.S."/>
            <person name="Miller M."/>
            <person name="Kuo C.H."/>
            <person name="Loper J.E."/>
            <person name="Grunwald N.J."/>
            <person name="Putnam M.L."/>
            <person name="Chang J.H."/>
        </authorList>
    </citation>
    <scope>NUCLEOTIDE SEQUENCE</scope>
    <source>
        <strain evidence="7">17-1853-1a</strain>
    </source>
</reference>
<accession>A0AA86KSA9</accession>
<feature type="transmembrane region" description="Helical" evidence="5">
    <location>
        <begin position="389"/>
        <end position="416"/>
    </location>
</feature>
<evidence type="ECO:0000256" key="3">
    <source>
        <dbReference type="ARBA" id="ARBA00022989"/>
    </source>
</evidence>
<sequence length="471" mass="52087">MEKGRENYLMDAAHDEQASVAWRNALFYVTFFYFTVGFSPYISLSSTYLGSAMAAGSNLLNQLTAIILLISFVAFMAKERSSSIVFTPRLLMLAIFGWYIFTSVVGGAPVFSLRRLAMCAIICVLASCFLQLPRTERHFTTLLATCVLIILFLCYFGVAVLPSRSIHQASDALEPLLAGNWRGVFRHKNEAASIMAVLMIVGIYLCKRWSLIGGLAVLLLSLIFLVKSGGKTALGLMPIIIATGWFIVGWPRWRYAVVTVLLGTFAVVIVGTTVDPVFSQMLTKLGIDASFTGRTDIWTVSIDYIRQSPIVGYGYQAFWRSDTLMTSFTENNTWATTAPDSHNGYFDLVLGGGVPGLILVLTWICLMPLRDLGKMDEATRKSPLTKLYVGVWLYVLLYGFLETMFFLSTGFVWFFLVVAVMGLRLQANASLVEDEAQAEPQLALTGSNAASVARRIRGKSRRSLLADDILK</sequence>
<protein>
    <submittedName>
        <fullName evidence="7">O-antigen ligase family protein</fullName>
    </submittedName>
</protein>
<organism evidence="7 8">
    <name type="scientific">Agrobacterium tumefaciens</name>
    <dbReference type="NCBI Taxonomy" id="358"/>
    <lineage>
        <taxon>Bacteria</taxon>
        <taxon>Pseudomonadati</taxon>
        <taxon>Pseudomonadota</taxon>
        <taxon>Alphaproteobacteria</taxon>
        <taxon>Hyphomicrobiales</taxon>
        <taxon>Rhizobiaceae</taxon>
        <taxon>Rhizobium/Agrobacterium group</taxon>
        <taxon>Agrobacterium</taxon>
        <taxon>Agrobacterium tumefaciens complex</taxon>
    </lineage>
</organism>
<feature type="transmembrane region" description="Helical" evidence="5">
    <location>
        <begin position="233"/>
        <end position="250"/>
    </location>
</feature>